<feature type="chain" id="PRO_5002077347" evidence="1">
    <location>
        <begin position="18"/>
        <end position="237"/>
    </location>
</feature>
<dbReference type="InParanoid" id="A0A0B2UJ51"/>
<name>A0A0B2UJ51_9MICR</name>
<protein>
    <submittedName>
        <fullName evidence="2">Uncharacterized protein</fullName>
    </submittedName>
</protein>
<reference evidence="2 3" key="1">
    <citation type="journal article" date="2014" name="MBio">
        <title>The Ordospora colligata genome; evolution of extreme reduction in microsporidia and host-to-parasite horizontal gene transfer.</title>
        <authorList>
            <person name="Pombert J.-F."/>
            <person name="Haag K.L."/>
            <person name="Beidas S."/>
            <person name="Ebert D."/>
            <person name="Keeling P.J."/>
        </authorList>
    </citation>
    <scope>NUCLEOTIDE SEQUENCE [LARGE SCALE GENOMIC DNA]</scope>
    <source>
        <strain evidence="2 3">OC4</strain>
    </source>
</reference>
<sequence length="237" mass="27208">MFFKLLWISFFIGKYLAAVCDKGSKRAFNIKDDGVMLLNIMHRKHPLMILGTHHEDDRKHFVAMLTEISDSTIENQVFNLAYQATSKNIWLRLKKDPCITVTKSGSSLEGVKQDDEASSSLFLYNTTNDHTQFQIVSDDLCLTVVDNPDEPYTYDGINGMKLYFNPCDVDNKKQIFTIVSSLRGSIYLHPELEKDTRLVKKAANGEDMTKRIVKYVEINKLKAGFEYTNGYSMIYMK</sequence>
<evidence type="ECO:0000256" key="1">
    <source>
        <dbReference type="SAM" id="SignalP"/>
    </source>
</evidence>
<dbReference type="RefSeq" id="XP_014563405.1">
    <property type="nucleotide sequence ID" value="XM_014707919.1"/>
</dbReference>
<keyword evidence="3" id="KW-1185">Reference proteome</keyword>
<dbReference type="VEuPathDB" id="MicrosporidiaDB:M896_080990"/>
<comment type="caution">
    <text evidence="2">The sequence shown here is derived from an EMBL/GenBank/DDBJ whole genome shotgun (WGS) entry which is preliminary data.</text>
</comment>
<feature type="signal peptide" evidence="1">
    <location>
        <begin position="1"/>
        <end position="17"/>
    </location>
</feature>
<gene>
    <name evidence="2" type="ORF">M896_080990</name>
</gene>
<dbReference type="InterPro" id="IPR035992">
    <property type="entry name" value="Ricin_B-like_lectins"/>
</dbReference>
<accession>A0A0B2UJ51</accession>
<dbReference type="AlphaFoldDB" id="A0A0B2UJ51"/>
<evidence type="ECO:0000313" key="2">
    <source>
        <dbReference type="EMBL" id="KHN69363.1"/>
    </source>
</evidence>
<evidence type="ECO:0000313" key="3">
    <source>
        <dbReference type="Proteomes" id="UP000031056"/>
    </source>
</evidence>
<dbReference type="GeneID" id="26262139"/>
<dbReference type="EMBL" id="JOKQ01000008">
    <property type="protein sequence ID" value="KHN69363.1"/>
    <property type="molecule type" value="Genomic_DNA"/>
</dbReference>
<dbReference type="Proteomes" id="UP000031056">
    <property type="component" value="Unassembled WGS sequence"/>
</dbReference>
<dbReference type="SUPFAM" id="SSF50370">
    <property type="entry name" value="Ricin B-like lectins"/>
    <property type="match status" value="1"/>
</dbReference>
<keyword evidence="1" id="KW-0732">Signal</keyword>
<organism evidence="2 3">
    <name type="scientific">Ordospora colligata OC4</name>
    <dbReference type="NCBI Taxonomy" id="1354746"/>
    <lineage>
        <taxon>Eukaryota</taxon>
        <taxon>Fungi</taxon>
        <taxon>Fungi incertae sedis</taxon>
        <taxon>Microsporidia</taxon>
        <taxon>Ordosporidae</taxon>
        <taxon>Ordospora</taxon>
    </lineage>
</organism>
<proteinExistence type="predicted"/>
<dbReference type="HOGENOM" id="CLU_1170954_0_0_1"/>